<organism evidence="2 3">
    <name type="scientific">Cladorrhinum samala</name>
    <dbReference type="NCBI Taxonomy" id="585594"/>
    <lineage>
        <taxon>Eukaryota</taxon>
        <taxon>Fungi</taxon>
        <taxon>Dikarya</taxon>
        <taxon>Ascomycota</taxon>
        <taxon>Pezizomycotina</taxon>
        <taxon>Sordariomycetes</taxon>
        <taxon>Sordariomycetidae</taxon>
        <taxon>Sordariales</taxon>
        <taxon>Podosporaceae</taxon>
        <taxon>Cladorrhinum</taxon>
    </lineage>
</organism>
<dbReference type="AlphaFoldDB" id="A0AAV9HHS1"/>
<name>A0AAV9HHS1_9PEZI</name>
<reference evidence="2" key="1">
    <citation type="journal article" date="2023" name="Mol. Phylogenet. Evol.">
        <title>Genome-scale phylogeny and comparative genomics of the fungal order Sordariales.</title>
        <authorList>
            <person name="Hensen N."/>
            <person name="Bonometti L."/>
            <person name="Westerberg I."/>
            <person name="Brannstrom I.O."/>
            <person name="Guillou S."/>
            <person name="Cros-Aarteil S."/>
            <person name="Calhoun S."/>
            <person name="Haridas S."/>
            <person name="Kuo A."/>
            <person name="Mondo S."/>
            <person name="Pangilinan J."/>
            <person name="Riley R."/>
            <person name="LaButti K."/>
            <person name="Andreopoulos B."/>
            <person name="Lipzen A."/>
            <person name="Chen C."/>
            <person name="Yan M."/>
            <person name="Daum C."/>
            <person name="Ng V."/>
            <person name="Clum A."/>
            <person name="Steindorff A."/>
            <person name="Ohm R.A."/>
            <person name="Martin F."/>
            <person name="Silar P."/>
            <person name="Natvig D.O."/>
            <person name="Lalanne C."/>
            <person name="Gautier V."/>
            <person name="Ament-Velasquez S.L."/>
            <person name="Kruys A."/>
            <person name="Hutchinson M.I."/>
            <person name="Powell A.J."/>
            <person name="Barry K."/>
            <person name="Miller A.N."/>
            <person name="Grigoriev I.V."/>
            <person name="Debuchy R."/>
            <person name="Gladieux P."/>
            <person name="Hiltunen Thoren M."/>
            <person name="Johannesson H."/>
        </authorList>
    </citation>
    <scope>NUCLEOTIDE SEQUENCE</scope>
    <source>
        <strain evidence="2">PSN324</strain>
    </source>
</reference>
<reference evidence="2" key="2">
    <citation type="submission" date="2023-06" db="EMBL/GenBank/DDBJ databases">
        <authorList>
            <consortium name="Lawrence Berkeley National Laboratory"/>
            <person name="Mondo S.J."/>
            <person name="Hensen N."/>
            <person name="Bonometti L."/>
            <person name="Westerberg I."/>
            <person name="Brannstrom I.O."/>
            <person name="Guillou S."/>
            <person name="Cros-Aarteil S."/>
            <person name="Calhoun S."/>
            <person name="Haridas S."/>
            <person name="Kuo A."/>
            <person name="Pangilinan J."/>
            <person name="Riley R."/>
            <person name="Labutti K."/>
            <person name="Andreopoulos B."/>
            <person name="Lipzen A."/>
            <person name="Chen C."/>
            <person name="Yanf M."/>
            <person name="Daum C."/>
            <person name="Ng V."/>
            <person name="Clum A."/>
            <person name="Steindorff A."/>
            <person name="Ohm R."/>
            <person name="Martin F."/>
            <person name="Silar P."/>
            <person name="Natvig D."/>
            <person name="Lalanne C."/>
            <person name="Gautier V."/>
            <person name="Ament-Velasquez S.L."/>
            <person name="Kruys A."/>
            <person name="Hutchinson M.I."/>
            <person name="Powell A.J."/>
            <person name="Barry K."/>
            <person name="Miller A.N."/>
            <person name="Grigoriev I.V."/>
            <person name="Debuchy R."/>
            <person name="Gladieux P."/>
            <person name="Thoren M.H."/>
            <person name="Johannesson H."/>
        </authorList>
    </citation>
    <scope>NUCLEOTIDE SEQUENCE</scope>
    <source>
        <strain evidence="2">PSN324</strain>
    </source>
</reference>
<keyword evidence="3" id="KW-1185">Reference proteome</keyword>
<feature type="region of interest" description="Disordered" evidence="1">
    <location>
        <begin position="434"/>
        <end position="460"/>
    </location>
</feature>
<feature type="compositionally biased region" description="Basic and acidic residues" evidence="1">
    <location>
        <begin position="434"/>
        <end position="443"/>
    </location>
</feature>
<evidence type="ECO:0000313" key="3">
    <source>
        <dbReference type="Proteomes" id="UP001321749"/>
    </source>
</evidence>
<proteinExistence type="predicted"/>
<feature type="compositionally biased region" description="Basic and acidic residues" evidence="1">
    <location>
        <begin position="261"/>
        <end position="271"/>
    </location>
</feature>
<evidence type="ECO:0008006" key="4">
    <source>
        <dbReference type="Google" id="ProtNLM"/>
    </source>
</evidence>
<comment type="caution">
    <text evidence="2">The sequence shown here is derived from an EMBL/GenBank/DDBJ whole genome shotgun (WGS) entry which is preliminary data.</text>
</comment>
<dbReference type="EMBL" id="MU865039">
    <property type="protein sequence ID" value="KAK4459365.1"/>
    <property type="molecule type" value="Genomic_DNA"/>
</dbReference>
<evidence type="ECO:0000313" key="2">
    <source>
        <dbReference type="EMBL" id="KAK4459365.1"/>
    </source>
</evidence>
<protein>
    <recommendedName>
        <fullName evidence="4">Nucleotidyltransferase</fullName>
    </recommendedName>
</protein>
<dbReference type="Proteomes" id="UP001321749">
    <property type="component" value="Unassembled WGS sequence"/>
</dbReference>
<gene>
    <name evidence="2" type="ORF">QBC42DRAFT_274679</name>
</gene>
<feature type="region of interest" description="Disordered" evidence="1">
    <location>
        <begin position="242"/>
        <end position="271"/>
    </location>
</feature>
<sequence length="460" mass="52509">MGGSAFSFLKNPPFTPRMPPAVYKQVKQSCHAALRELFVYVATPIEGPGKQDHGDVDILVAQEKRCFFPRTASDTVPKSHNELLNEIKLLLAAEYCKITGPAANLAIRWPSSSLEDAEADQGREEKFIQVDVRICKDIDQLCWALFKHAHGDIWNLLGSTIRPFGLTVDEDSLWIRIPEIESFDRKRAKVLLTRDPVEVIHFLGMRVEGFWSEPFGSVEALFEYVTTCRFFWVQEERKEEAEAAAPQAADGGDVGVTGGEEGQRKLKSNDRRRMNQRGIYRRWINEFIPQLREEGRFRRPTGPTESINKPRDAVRDLAFAAFPLVETEYRAKLRAWKLERNVNEAKQLIKDLIPNEEGARQDRIHYRSCLVWGMKKIIMESDPGFDAVPRPEFRDPDGFYDLKVIQDFVKESQEQVGQIAWAIQIARAREANERKELKRKAAEEAAGTPIAAKSEISVHT</sequence>
<accession>A0AAV9HHS1</accession>
<evidence type="ECO:0000256" key="1">
    <source>
        <dbReference type="SAM" id="MobiDB-lite"/>
    </source>
</evidence>